<comment type="caution">
    <text evidence="1">The sequence shown here is derived from an EMBL/GenBank/DDBJ whole genome shotgun (WGS) entry which is preliminary data.</text>
</comment>
<evidence type="ECO:0008006" key="3">
    <source>
        <dbReference type="Google" id="ProtNLM"/>
    </source>
</evidence>
<reference evidence="1 2" key="1">
    <citation type="submission" date="2024-02" db="EMBL/GenBank/DDBJ databases">
        <authorList>
            <person name="Saticioglu I.B."/>
        </authorList>
    </citation>
    <scope>NUCLEOTIDE SEQUENCE [LARGE SCALE GENOMIC DNA]</scope>
    <source>
        <strain evidence="1 2">Mu-43</strain>
    </source>
</reference>
<organism evidence="1 2">
    <name type="scientific">Microbacterium istanbulense</name>
    <dbReference type="NCBI Taxonomy" id="3122049"/>
    <lineage>
        <taxon>Bacteria</taxon>
        <taxon>Bacillati</taxon>
        <taxon>Actinomycetota</taxon>
        <taxon>Actinomycetes</taxon>
        <taxon>Micrococcales</taxon>
        <taxon>Microbacteriaceae</taxon>
        <taxon>Microbacterium</taxon>
    </lineage>
</organism>
<dbReference type="RefSeq" id="WP_337321395.1">
    <property type="nucleotide sequence ID" value="NZ_JBBDGN010000015.1"/>
</dbReference>
<sequence length="184" mass="19540">MHPALLYLPGTRLSLPELTAARLDGHVVELGDAYVPADTVEGVDARAASVAAGIPDRMGACGPTAAWIHGAGLLPPPVHHVRRIAEGRFRPGVGHAVIVHEPALEPPDGVQISGVVVATPLFTGLELALGASTHPVYATWLVRLLEVMPSLRDDLRERLGSLPRRPGRAQARALLRADQEVVTR</sequence>
<evidence type="ECO:0000313" key="1">
    <source>
        <dbReference type="EMBL" id="MEJ1092643.1"/>
    </source>
</evidence>
<dbReference type="EMBL" id="JBBDGN010000015">
    <property type="protein sequence ID" value="MEJ1092643.1"/>
    <property type="molecule type" value="Genomic_DNA"/>
</dbReference>
<proteinExistence type="predicted"/>
<keyword evidence="2" id="KW-1185">Reference proteome</keyword>
<evidence type="ECO:0000313" key="2">
    <source>
        <dbReference type="Proteomes" id="UP001366085"/>
    </source>
</evidence>
<accession>A0ABU8LPN4</accession>
<name>A0ABU8LPN4_9MICO</name>
<dbReference type="Proteomes" id="UP001366085">
    <property type="component" value="Unassembled WGS sequence"/>
</dbReference>
<protein>
    <recommendedName>
        <fullName evidence="3">AbiEi antitoxin C-terminal domain-containing protein</fullName>
    </recommendedName>
</protein>
<gene>
    <name evidence="1" type="ORF">WDU93_13210</name>
</gene>